<dbReference type="EMBL" id="AP025292">
    <property type="protein sequence ID" value="BDC99454.1"/>
    <property type="molecule type" value="Genomic_DNA"/>
</dbReference>
<gene>
    <name evidence="1" type="ORF">PEPS_17350</name>
</gene>
<dbReference type="Proteomes" id="UP001354989">
    <property type="component" value="Chromosome"/>
</dbReference>
<organism evidence="1 2">
    <name type="scientific">Persicobacter psychrovividus</name>
    <dbReference type="NCBI Taxonomy" id="387638"/>
    <lineage>
        <taxon>Bacteria</taxon>
        <taxon>Pseudomonadati</taxon>
        <taxon>Bacteroidota</taxon>
        <taxon>Cytophagia</taxon>
        <taxon>Cytophagales</taxon>
        <taxon>Persicobacteraceae</taxon>
        <taxon>Persicobacter</taxon>
    </lineage>
</organism>
<name>A0ABN6L8E4_9BACT</name>
<dbReference type="PROSITE" id="PS51257">
    <property type="entry name" value="PROKAR_LIPOPROTEIN"/>
    <property type="match status" value="1"/>
</dbReference>
<protein>
    <recommendedName>
        <fullName evidence="3">DUF4249 domain-containing protein</fullName>
    </recommendedName>
</protein>
<evidence type="ECO:0008006" key="3">
    <source>
        <dbReference type="Google" id="ProtNLM"/>
    </source>
</evidence>
<sequence length="268" mass="29982">MGKVIQYLCGLLVVVFALTSCDKKIDLPLRVGDQRYVLEGNLNAGDTAYFTLSKSGAFNNPDIEKVIGAEITLTDEEGNSENLLDYNEGRYGGTNLHGKEGETYRVRVKHMGQVFNATATIPFKVKIDSLTIEDEEFTFPGEEPMKEVAIHYTDPKDVDNFYRVKVTVNGGDYNSIRLSNDKFYDGKQTEFRVRDLDLIPGDTIKIKLMSIDEGTHGFFNSLSEIRNQNPGSGVPYNPENNWDNNGLGNFSVSSTDSSYIVYQPDINQ</sequence>
<dbReference type="InterPro" id="IPR025345">
    <property type="entry name" value="DUF4249"/>
</dbReference>
<evidence type="ECO:0000313" key="1">
    <source>
        <dbReference type="EMBL" id="BDC99454.1"/>
    </source>
</evidence>
<dbReference type="RefSeq" id="WP_338396804.1">
    <property type="nucleotide sequence ID" value="NZ_AP025292.1"/>
</dbReference>
<dbReference type="Pfam" id="PF14054">
    <property type="entry name" value="DUF4249"/>
    <property type="match status" value="1"/>
</dbReference>
<keyword evidence="2" id="KW-1185">Reference proteome</keyword>
<accession>A0ABN6L8E4</accession>
<proteinExistence type="predicted"/>
<reference evidence="1 2" key="1">
    <citation type="submission" date="2021-12" db="EMBL/GenBank/DDBJ databases">
        <title>Genome sequencing of bacteria with rrn-lacking chromosome and rrn-plasmid.</title>
        <authorList>
            <person name="Anda M."/>
            <person name="Iwasaki W."/>
        </authorList>
    </citation>
    <scope>NUCLEOTIDE SEQUENCE [LARGE SCALE GENOMIC DNA]</scope>
    <source>
        <strain evidence="1 2">NBRC 101262</strain>
    </source>
</reference>
<evidence type="ECO:0000313" key="2">
    <source>
        <dbReference type="Proteomes" id="UP001354989"/>
    </source>
</evidence>